<keyword evidence="2" id="KW-1185">Reference proteome</keyword>
<protein>
    <submittedName>
        <fullName evidence="1">Uncharacterized protein</fullName>
    </submittedName>
</protein>
<comment type="caution">
    <text evidence="1">The sequence shown here is derived from an EMBL/GenBank/DDBJ whole genome shotgun (WGS) entry which is preliminary data.</text>
</comment>
<dbReference type="Proteomes" id="UP001056120">
    <property type="component" value="Linkage Group LG17"/>
</dbReference>
<reference evidence="1 2" key="2">
    <citation type="journal article" date="2022" name="Mol. Ecol. Resour.">
        <title>The genomes of chicory, endive, great burdock and yacon provide insights into Asteraceae paleo-polyploidization history and plant inulin production.</title>
        <authorList>
            <person name="Fan W."/>
            <person name="Wang S."/>
            <person name="Wang H."/>
            <person name="Wang A."/>
            <person name="Jiang F."/>
            <person name="Liu H."/>
            <person name="Zhao H."/>
            <person name="Xu D."/>
            <person name="Zhang Y."/>
        </authorList>
    </citation>
    <scope>NUCLEOTIDE SEQUENCE [LARGE SCALE GENOMIC DNA]</scope>
    <source>
        <strain evidence="2">cv. Yunnan</strain>
        <tissue evidence="1">Leaves</tissue>
    </source>
</reference>
<evidence type="ECO:0000313" key="2">
    <source>
        <dbReference type="Proteomes" id="UP001056120"/>
    </source>
</evidence>
<reference evidence="2" key="1">
    <citation type="journal article" date="2022" name="Mol. Ecol. Resour.">
        <title>The genomes of chicory, endive, great burdock and yacon provide insights into Asteraceae palaeo-polyploidization history and plant inulin production.</title>
        <authorList>
            <person name="Fan W."/>
            <person name="Wang S."/>
            <person name="Wang H."/>
            <person name="Wang A."/>
            <person name="Jiang F."/>
            <person name="Liu H."/>
            <person name="Zhao H."/>
            <person name="Xu D."/>
            <person name="Zhang Y."/>
        </authorList>
    </citation>
    <scope>NUCLEOTIDE SEQUENCE [LARGE SCALE GENOMIC DNA]</scope>
    <source>
        <strain evidence="2">cv. Yunnan</strain>
    </source>
</reference>
<organism evidence="1 2">
    <name type="scientific">Smallanthus sonchifolius</name>
    <dbReference type="NCBI Taxonomy" id="185202"/>
    <lineage>
        <taxon>Eukaryota</taxon>
        <taxon>Viridiplantae</taxon>
        <taxon>Streptophyta</taxon>
        <taxon>Embryophyta</taxon>
        <taxon>Tracheophyta</taxon>
        <taxon>Spermatophyta</taxon>
        <taxon>Magnoliopsida</taxon>
        <taxon>eudicotyledons</taxon>
        <taxon>Gunneridae</taxon>
        <taxon>Pentapetalae</taxon>
        <taxon>asterids</taxon>
        <taxon>campanulids</taxon>
        <taxon>Asterales</taxon>
        <taxon>Asteraceae</taxon>
        <taxon>Asteroideae</taxon>
        <taxon>Heliantheae alliance</taxon>
        <taxon>Millerieae</taxon>
        <taxon>Smallanthus</taxon>
    </lineage>
</organism>
<dbReference type="EMBL" id="CM042034">
    <property type="protein sequence ID" value="KAI3762505.1"/>
    <property type="molecule type" value="Genomic_DNA"/>
</dbReference>
<evidence type="ECO:0000313" key="1">
    <source>
        <dbReference type="EMBL" id="KAI3762505.1"/>
    </source>
</evidence>
<gene>
    <name evidence="1" type="ORF">L1987_52935</name>
</gene>
<sequence>MLLSYRGARIEELIDLVWKNTSFPVWVTEELCSWVPCFDDDSSESSSGSSKSPGSDSDTVNEVAEPEMEEGEFVRPETSNVVDEMEVEQASVVHTPEVERVGSGLGDNEELHREGGSNDLHGDSNLELNAIDNGDIGVTKDVGPTPSLLFLEFGIKCKAT</sequence>
<proteinExistence type="predicted"/>
<name>A0ACB9EUT9_9ASTR</name>
<accession>A0ACB9EUT9</accession>